<evidence type="ECO:0000313" key="4">
    <source>
        <dbReference type="Proteomes" id="UP000246722"/>
    </source>
</evidence>
<keyword evidence="1" id="KW-0472">Membrane</keyword>
<keyword evidence="1" id="KW-1133">Transmembrane helix</keyword>
<proteinExistence type="predicted"/>
<dbReference type="EMBL" id="QHLY01000009">
    <property type="protein sequence ID" value="PXA70007.1"/>
    <property type="molecule type" value="Genomic_DNA"/>
</dbReference>
<reference evidence="3 4" key="1">
    <citation type="submission" date="2018-05" db="EMBL/GenBank/DDBJ databases">
        <title>Genetic diversity of glacier-inhabiting Cryobacterium bacteria in China and description of Cryobacterium mengkeensis sp. nov. and Arthrobacter glacialis sp. nov.</title>
        <authorList>
            <person name="Liu Q."/>
            <person name="Xin Y.-H."/>
        </authorList>
    </citation>
    <scope>NUCLEOTIDE SEQUENCE [LARGE SCALE GENOMIC DNA]</scope>
    <source>
        <strain evidence="3 4">SK-1</strain>
    </source>
</reference>
<feature type="transmembrane region" description="Helical" evidence="1">
    <location>
        <begin position="74"/>
        <end position="98"/>
    </location>
</feature>
<evidence type="ECO:0000256" key="1">
    <source>
        <dbReference type="SAM" id="Phobius"/>
    </source>
</evidence>
<feature type="transmembrane region" description="Helical" evidence="1">
    <location>
        <begin position="29"/>
        <end position="47"/>
    </location>
</feature>
<comment type="caution">
    <text evidence="3">The sequence shown here is derived from an EMBL/GenBank/DDBJ whole genome shotgun (WGS) entry which is preliminary data.</text>
</comment>
<dbReference type="Pfam" id="PF04892">
    <property type="entry name" value="VanZ"/>
    <property type="match status" value="1"/>
</dbReference>
<evidence type="ECO:0000313" key="3">
    <source>
        <dbReference type="EMBL" id="PXA70007.1"/>
    </source>
</evidence>
<dbReference type="Proteomes" id="UP000246722">
    <property type="component" value="Unassembled WGS sequence"/>
</dbReference>
<dbReference type="OrthoDB" id="3787741at2"/>
<sequence length="173" mass="18531">MGTHGWPSQHRGGRVSALARQRHAALQRAALWLGSLYLVALALIALWPTPVDRIANRQIVRILIKLHDHGVPNWFSYALIEFSANIVLFLPVGMLGVILLGSARWWVAILIGFGASCLIELSQLVFLPSRYATFVDVLANTLGAAVGAALALVVLSTITARSSTSSQPTAGPS</sequence>
<dbReference type="PANTHER" id="PTHR28008:SF1">
    <property type="entry name" value="DOMAIN PROTEIN, PUTATIVE (AFU_ORTHOLOGUE AFUA_3G10980)-RELATED"/>
    <property type="match status" value="1"/>
</dbReference>
<feature type="transmembrane region" description="Helical" evidence="1">
    <location>
        <begin position="105"/>
        <end position="126"/>
    </location>
</feature>
<accession>A0A317ZVX4</accession>
<keyword evidence="4" id="KW-1185">Reference proteome</keyword>
<dbReference type="InterPro" id="IPR006976">
    <property type="entry name" value="VanZ-like"/>
</dbReference>
<evidence type="ECO:0000259" key="2">
    <source>
        <dbReference type="Pfam" id="PF04892"/>
    </source>
</evidence>
<protein>
    <submittedName>
        <fullName evidence="3">VanZ family protein</fullName>
    </submittedName>
</protein>
<name>A0A317ZVX4_9MICO</name>
<dbReference type="PANTHER" id="PTHR28008">
    <property type="entry name" value="DOMAIN PROTEIN, PUTATIVE (AFU_ORTHOLOGUE AFUA_3G10980)-RELATED"/>
    <property type="match status" value="1"/>
</dbReference>
<feature type="domain" description="VanZ-like" evidence="2">
    <location>
        <begin position="36"/>
        <end position="153"/>
    </location>
</feature>
<feature type="transmembrane region" description="Helical" evidence="1">
    <location>
        <begin position="138"/>
        <end position="158"/>
    </location>
</feature>
<gene>
    <name evidence="3" type="ORF">CTB96_08400</name>
</gene>
<dbReference type="AlphaFoldDB" id="A0A317ZVX4"/>
<keyword evidence="1" id="KW-0812">Transmembrane</keyword>
<organism evidence="3 4">
    <name type="scientific">Cryobacterium arcticum</name>
    <dbReference type="NCBI Taxonomy" id="670052"/>
    <lineage>
        <taxon>Bacteria</taxon>
        <taxon>Bacillati</taxon>
        <taxon>Actinomycetota</taxon>
        <taxon>Actinomycetes</taxon>
        <taxon>Micrococcales</taxon>
        <taxon>Microbacteriaceae</taxon>
        <taxon>Cryobacterium</taxon>
    </lineage>
</organism>